<feature type="transmembrane region" description="Helical" evidence="11">
    <location>
        <begin position="335"/>
        <end position="355"/>
    </location>
</feature>
<protein>
    <submittedName>
        <fullName evidence="12">Rod shape-determining protein RodA</fullName>
    </submittedName>
</protein>
<dbReference type="NCBIfam" id="TIGR02210">
    <property type="entry name" value="rodA_shape"/>
    <property type="match status" value="1"/>
</dbReference>
<keyword evidence="9 11" id="KW-0472">Membrane</keyword>
<keyword evidence="3" id="KW-0328">Glycosyltransferase</keyword>
<evidence type="ECO:0000256" key="11">
    <source>
        <dbReference type="SAM" id="Phobius"/>
    </source>
</evidence>
<dbReference type="InterPro" id="IPR018365">
    <property type="entry name" value="Cell_cycle_FtsW-rel_CS"/>
</dbReference>
<keyword evidence="7" id="KW-0573">Peptidoglycan synthesis</keyword>
<evidence type="ECO:0000256" key="2">
    <source>
        <dbReference type="ARBA" id="ARBA00022475"/>
    </source>
</evidence>
<dbReference type="Pfam" id="PF01098">
    <property type="entry name" value="FTSW_RODA_SPOVE"/>
    <property type="match status" value="1"/>
</dbReference>
<dbReference type="GO" id="GO:0016757">
    <property type="term" value="F:glycosyltransferase activity"/>
    <property type="evidence" value="ECO:0007669"/>
    <property type="project" value="UniProtKB-KW"/>
</dbReference>
<dbReference type="AlphaFoldDB" id="A0A1F5CAQ2"/>
<keyword evidence="5 11" id="KW-0812">Transmembrane</keyword>
<evidence type="ECO:0000256" key="9">
    <source>
        <dbReference type="ARBA" id="ARBA00023136"/>
    </source>
</evidence>
<name>A0A1F5CAQ2_9BACT</name>
<keyword evidence="6" id="KW-0133">Cell shape</keyword>
<evidence type="ECO:0000256" key="7">
    <source>
        <dbReference type="ARBA" id="ARBA00022984"/>
    </source>
</evidence>
<dbReference type="GO" id="GO:0051301">
    <property type="term" value="P:cell division"/>
    <property type="evidence" value="ECO:0007669"/>
    <property type="project" value="InterPro"/>
</dbReference>
<feature type="transmembrane region" description="Helical" evidence="11">
    <location>
        <begin position="159"/>
        <end position="176"/>
    </location>
</feature>
<evidence type="ECO:0000256" key="10">
    <source>
        <dbReference type="ARBA" id="ARBA00023316"/>
    </source>
</evidence>
<evidence type="ECO:0000256" key="6">
    <source>
        <dbReference type="ARBA" id="ARBA00022960"/>
    </source>
</evidence>
<feature type="transmembrane region" description="Helical" evidence="11">
    <location>
        <begin position="183"/>
        <end position="201"/>
    </location>
</feature>
<feature type="transmembrane region" description="Helical" evidence="11">
    <location>
        <begin position="12"/>
        <end position="32"/>
    </location>
</feature>
<organism evidence="12 13">
    <name type="scientific">Candidatus Azambacteria bacterium RIFCSPLOWO2_02_FULL_44_14</name>
    <dbReference type="NCBI Taxonomy" id="1797306"/>
    <lineage>
        <taxon>Bacteria</taxon>
        <taxon>Candidatus Azamiibacteriota</taxon>
    </lineage>
</organism>
<reference evidence="12 13" key="1">
    <citation type="journal article" date="2016" name="Nat. Commun.">
        <title>Thousands of microbial genomes shed light on interconnected biogeochemical processes in an aquifer system.</title>
        <authorList>
            <person name="Anantharaman K."/>
            <person name="Brown C.T."/>
            <person name="Hug L.A."/>
            <person name="Sharon I."/>
            <person name="Castelle C.J."/>
            <person name="Probst A.J."/>
            <person name="Thomas B.C."/>
            <person name="Singh A."/>
            <person name="Wilkins M.J."/>
            <person name="Karaoz U."/>
            <person name="Brodie E.L."/>
            <person name="Williams K.H."/>
            <person name="Hubbard S.S."/>
            <person name="Banfield J.F."/>
        </authorList>
    </citation>
    <scope>NUCLEOTIDE SEQUENCE [LARGE SCALE GENOMIC DNA]</scope>
</reference>
<dbReference type="GO" id="GO:0008360">
    <property type="term" value="P:regulation of cell shape"/>
    <property type="evidence" value="ECO:0007669"/>
    <property type="project" value="UniProtKB-KW"/>
</dbReference>
<evidence type="ECO:0000256" key="1">
    <source>
        <dbReference type="ARBA" id="ARBA00004141"/>
    </source>
</evidence>
<evidence type="ECO:0000256" key="8">
    <source>
        <dbReference type="ARBA" id="ARBA00022989"/>
    </source>
</evidence>
<keyword evidence="4" id="KW-0808">Transferase</keyword>
<accession>A0A1F5CAQ2</accession>
<evidence type="ECO:0000256" key="4">
    <source>
        <dbReference type="ARBA" id="ARBA00022679"/>
    </source>
</evidence>
<dbReference type="GO" id="GO:0009252">
    <property type="term" value="P:peptidoglycan biosynthetic process"/>
    <property type="evidence" value="ECO:0007669"/>
    <property type="project" value="UniProtKB-KW"/>
</dbReference>
<dbReference type="GO" id="GO:0071555">
    <property type="term" value="P:cell wall organization"/>
    <property type="evidence" value="ECO:0007669"/>
    <property type="project" value="UniProtKB-KW"/>
</dbReference>
<dbReference type="Proteomes" id="UP000177197">
    <property type="component" value="Unassembled WGS sequence"/>
</dbReference>
<evidence type="ECO:0000256" key="3">
    <source>
        <dbReference type="ARBA" id="ARBA00022676"/>
    </source>
</evidence>
<dbReference type="PANTHER" id="PTHR30474">
    <property type="entry name" value="CELL CYCLE PROTEIN"/>
    <property type="match status" value="1"/>
</dbReference>
<dbReference type="GO" id="GO:0005886">
    <property type="term" value="C:plasma membrane"/>
    <property type="evidence" value="ECO:0007669"/>
    <property type="project" value="TreeGrafter"/>
</dbReference>
<dbReference type="PROSITE" id="PS00428">
    <property type="entry name" value="FTSW_RODA_SPOVE"/>
    <property type="match status" value="1"/>
</dbReference>
<proteinExistence type="predicted"/>
<evidence type="ECO:0000313" key="12">
    <source>
        <dbReference type="EMBL" id="OGD39956.1"/>
    </source>
</evidence>
<feature type="transmembrane region" description="Helical" evidence="11">
    <location>
        <begin position="44"/>
        <end position="65"/>
    </location>
</feature>
<keyword evidence="2" id="KW-1003">Cell membrane</keyword>
<keyword evidence="8 11" id="KW-1133">Transmembrane helix</keyword>
<dbReference type="GO" id="GO:0015648">
    <property type="term" value="F:lipid-linked peptidoglycan transporter activity"/>
    <property type="evidence" value="ECO:0007669"/>
    <property type="project" value="TreeGrafter"/>
</dbReference>
<feature type="transmembrane region" description="Helical" evidence="11">
    <location>
        <begin position="304"/>
        <end position="323"/>
    </location>
</feature>
<gene>
    <name evidence="12" type="ORF">A3I30_01955</name>
</gene>
<dbReference type="InterPro" id="IPR001182">
    <property type="entry name" value="FtsW/RodA"/>
</dbReference>
<feature type="transmembrane region" description="Helical" evidence="11">
    <location>
        <begin position="135"/>
        <end position="153"/>
    </location>
</feature>
<comment type="subcellular location">
    <subcellularLocation>
        <location evidence="1">Membrane</location>
        <topology evidence="1">Multi-pass membrane protein</topology>
    </subcellularLocation>
</comment>
<keyword evidence="10" id="KW-0961">Cell wall biogenesis/degradation</keyword>
<dbReference type="PANTHER" id="PTHR30474:SF1">
    <property type="entry name" value="PEPTIDOGLYCAN GLYCOSYLTRANSFERASE MRDB"/>
    <property type="match status" value="1"/>
</dbReference>
<dbReference type="EMBL" id="MEYV01000015">
    <property type="protein sequence ID" value="OGD39956.1"/>
    <property type="molecule type" value="Genomic_DNA"/>
</dbReference>
<feature type="transmembrane region" description="Helical" evidence="11">
    <location>
        <begin position="271"/>
        <end position="292"/>
    </location>
</feature>
<dbReference type="InterPro" id="IPR011923">
    <property type="entry name" value="RodA/MrdB"/>
</dbReference>
<feature type="transmembrane region" description="Helical" evidence="11">
    <location>
        <begin position="72"/>
        <end position="91"/>
    </location>
</feature>
<dbReference type="GO" id="GO:0032153">
    <property type="term" value="C:cell division site"/>
    <property type="evidence" value="ECO:0007669"/>
    <property type="project" value="TreeGrafter"/>
</dbReference>
<sequence>MSEILKKSDWILIGAIALLLIISLLSIASVSQNKTSFLTNFNKQLIFVFLGACIFFILSVLDYRILRNYSSVVLVIYFLSVILLAVLLFVGTSTRGAVSWFRIGAFNFEPSELVKFILIATLAKYFSSRHIEFGLFRHIIISGIYTLIPVTLLVLQPDLGGAILILAVWVGMMFFAGIRARHLLALFLIFTVVSGVSWQFILKDYQRARIFTFFEPQSDPLGRGYNVTQSIIAVGSGGVFGKGLGHGTQSQLNFLPERHTDFIFATIAEEWGFMGIIFVFLLWGTIFWRLAMIGSNSSNNFARLFVWGFWLLLLGHFTINVGMNMGLMPITGIPLSMISYGGSSLVTTFLSFGIINNIRINSV</sequence>
<evidence type="ECO:0000256" key="5">
    <source>
        <dbReference type="ARBA" id="ARBA00022692"/>
    </source>
</evidence>
<evidence type="ECO:0000313" key="13">
    <source>
        <dbReference type="Proteomes" id="UP000177197"/>
    </source>
</evidence>
<comment type="caution">
    <text evidence="12">The sequence shown here is derived from an EMBL/GenBank/DDBJ whole genome shotgun (WGS) entry which is preliminary data.</text>
</comment>